<evidence type="ECO:0000256" key="1">
    <source>
        <dbReference type="SAM" id="MobiDB-lite"/>
    </source>
</evidence>
<gene>
    <name evidence="3" type="ORF">APAL1065_LOCUS9336</name>
</gene>
<feature type="compositionally biased region" description="Low complexity" evidence="1">
    <location>
        <begin position="609"/>
        <end position="619"/>
    </location>
</feature>
<protein>
    <recommendedName>
        <fullName evidence="2">DUF6824 domain-containing protein</fullName>
    </recommendedName>
</protein>
<feature type="domain" description="DUF6824" evidence="2">
    <location>
        <begin position="148"/>
        <end position="234"/>
    </location>
</feature>
<feature type="region of interest" description="Disordered" evidence="1">
    <location>
        <begin position="242"/>
        <end position="270"/>
    </location>
</feature>
<reference evidence="3" key="1">
    <citation type="submission" date="2021-01" db="EMBL/GenBank/DDBJ databases">
        <authorList>
            <person name="Corre E."/>
            <person name="Pelletier E."/>
            <person name="Niang G."/>
            <person name="Scheremetjew M."/>
            <person name="Finn R."/>
            <person name="Kale V."/>
            <person name="Holt S."/>
            <person name="Cochrane G."/>
            <person name="Meng A."/>
            <person name="Brown T."/>
            <person name="Cohen L."/>
        </authorList>
    </citation>
    <scope>NUCLEOTIDE SEQUENCE</scope>
    <source>
        <strain evidence="3">CCMP125</strain>
    </source>
</reference>
<dbReference type="Pfam" id="PF20710">
    <property type="entry name" value="DUF6824"/>
    <property type="match status" value="1"/>
</dbReference>
<feature type="compositionally biased region" description="Low complexity" evidence="1">
    <location>
        <begin position="565"/>
        <end position="591"/>
    </location>
</feature>
<dbReference type="EMBL" id="HBHT01013927">
    <property type="protein sequence ID" value="CAD9959755.1"/>
    <property type="molecule type" value="Transcribed_RNA"/>
</dbReference>
<dbReference type="InterPro" id="IPR049227">
    <property type="entry name" value="DUF6824"/>
</dbReference>
<organism evidence="3">
    <name type="scientific">Entomoneis paludosa</name>
    <dbReference type="NCBI Taxonomy" id="265537"/>
    <lineage>
        <taxon>Eukaryota</taxon>
        <taxon>Sar</taxon>
        <taxon>Stramenopiles</taxon>
        <taxon>Ochrophyta</taxon>
        <taxon>Bacillariophyta</taxon>
        <taxon>Bacillariophyceae</taxon>
        <taxon>Bacillariophycidae</taxon>
        <taxon>Entomoneidaceae</taxon>
        <taxon>Entomoneis</taxon>
    </lineage>
</organism>
<proteinExistence type="predicted"/>
<dbReference type="AlphaFoldDB" id="A0A7S2Y8P3"/>
<feature type="region of interest" description="Disordered" evidence="1">
    <location>
        <begin position="546"/>
        <end position="619"/>
    </location>
</feature>
<sequence>MMARIIEANTKVSTINTTERYNKSVPAKHGKQDSTMMSVVVPVPVYPSPSMNTQPHHDPSSGKLIPSQRKHPSSNTSTFLDRQNAQRKRQRRQTAGALVTGLFGNNDAEQKDAAGKKTTKKKSTAQPRPQIQVPPRGIGPIYDPNVNDVLCGRGGRINAHEGNVRFRQVVVDRKKDYLAPTTKKLEKAHIAANIVQDIRQKDPPGRFLKEDPDGSWYDIGDAKAIKKVGQALREDAPDIRHEIGSDEEEEGHKGASPSPVKGKTQDKAATPNITLATVPIATATAVSGRGAKVITSSQRSVSSQQKEPYTPLAYQAITAPPASYQPIIPPSQDQHQGKTIFPGMRGGRNTGGVSGAAAAAMSSESDPNFPTQDVAFGRQFHVPENGGDSMISGMSGGTGGAGGTQLSGMSGISALTDPMSSLSGADPGATRPGPFQQPAVRPQNSQQFQAMRMNQLQQLRQNWQQPTSQRTMNTLTSSDLRSIGGMSLQRSLSWQSGHPEHPHMDTMSWAEHSLMGGGVNDVNSVVSGQQSFHSYYLRDAAMGGQSVQGGAGPMASGTSYGGSSLGLNFSAQPSQQQQQPPMPSPAQFYHGGSSGSHGENSDRTERITGSGNAGPSGNASVASMSIASGSISGSIMSDLSENLIALDLAEPRLLDQFDSQGQH</sequence>
<feature type="region of interest" description="Disordered" evidence="1">
    <location>
        <begin position="45"/>
        <end position="140"/>
    </location>
</feature>
<evidence type="ECO:0000259" key="2">
    <source>
        <dbReference type="Pfam" id="PF20710"/>
    </source>
</evidence>
<accession>A0A7S2Y8P3</accession>
<evidence type="ECO:0000313" key="3">
    <source>
        <dbReference type="EMBL" id="CAD9959755.1"/>
    </source>
</evidence>
<name>A0A7S2Y8P3_9STRA</name>